<dbReference type="InterPro" id="IPR036890">
    <property type="entry name" value="HATPase_C_sf"/>
</dbReference>
<dbReference type="SMART" id="SM00388">
    <property type="entry name" value="HisKA"/>
    <property type="match status" value="1"/>
</dbReference>
<dbReference type="Pfam" id="PF00512">
    <property type="entry name" value="HisKA"/>
    <property type="match status" value="1"/>
</dbReference>
<dbReference type="GO" id="GO:0000155">
    <property type="term" value="F:phosphorelay sensor kinase activity"/>
    <property type="evidence" value="ECO:0007669"/>
    <property type="project" value="InterPro"/>
</dbReference>
<dbReference type="Pfam" id="PF02518">
    <property type="entry name" value="HATPase_c"/>
    <property type="match status" value="1"/>
</dbReference>
<dbReference type="EMBL" id="FPIB01000026">
    <property type="protein sequence ID" value="SFV90951.1"/>
    <property type="molecule type" value="Genomic_DNA"/>
</dbReference>
<comment type="catalytic activity">
    <reaction evidence="1">
        <text>ATP + protein L-histidine = ADP + protein N-phospho-L-histidine.</text>
        <dbReference type="EC" id="2.7.13.3"/>
    </reaction>
</comment>
<sequence length="286" mass="32731">MKKAIALTALGYVVTVALLLSFLYWFLRNEGFSEETFLVGSGLVLLLSAGWGYVIASELVAPHKKREAHLLHLTKDIIHELNLPLATIEANLAMLSKSAEDERTQKRLTRIDGATKRLSRLYEELLYTIRKEMQEIPRETFSLPKLLRERTEILEEQRRNPVIVEVEMCRILADRIGFEQMLDNLILNAMKYSPKTEPVRICCKNGILKISDRGIGMDEAQLLRVFERYYQADTSSKGEGIGLALVKAYCDREDIGIEIYSKKGEGTKVVLDLKRVIVDEEERENR</sequence>
<keyword evidence="5" id="KW-0808">Transferase</keyword>
<keyword evidence="9 10" id="KW-0472">Membrane</keyword>
<feature type="transmembrane region" description="Helical" evidence="10">
    <location>
        <begin position="37"/>
        <end position="56"/>
    </location>
</feature>
<dbReference type="Gene3D" id="1.10.287.130">
    <property type="match status" value="1"/>
</dbReference>
<dbReference type="InterPro" id="IPR004358">
    <property type="entry name" value="Sig_transdc_His_kin-like_C"/>
</dbReference>
<dbReference type="PROSITE" id="PS50109">
    <property type="entry name" value="HIS_KIN"/>
    <property type="match status" value="1"/>
</dbReference>
<dbReference type="EC" id="2.7.13.3" evidence="3"/>
<name>A0A1W1EAR7_9ZZZZ</name>
<keyword evidence="6 10" id="KW-0812">Transmembrane</keyword>
<keyword evidence="8 10" id="KW-1133">Transmembrane helix</keyword>
<dbReference type="InterPro" id="IPR036097">
    <property type="entry name" value="HisK_dim/P_sf"/>
</dbReference>
<keyword evidence="7 12" id="KW-0418">Kinase</keyword>
<dbReference type="PRINTS" id="PR00344">
    <property type="entry name" value="BCTRLSENSOR"/>
</dbReference>
<comment type="subcellular location">
    <subcellularLocation>
        <location evidence="2">Membrane</location>
    </subcellularLocation>
</comment>
<gene>
    <name evidence="12" type="ORF">MNB_SV-4-505</name>
</gene>
<dbReference type="CDD" id="cd00082">
    <property type="entry name" value="HisKA"/>
    <property type="match status" value="1"/>
</dbReference>
<evidence type="ECO:0000259" key="11">
    <source>
        <dbReference type="PROSITE" id="PS50109"/>
    </source>
</evidence>
<protein>
    <recommendedName>
        <fullName evidence="3">histidine kinase</fullName>
        <ecNumber evidence="3">2.7.13.3</ecNumber>
    </recommendedName>
</protein>
<dbReference type="InterPro" id="IPR050428">
    <property type="entry name" value="TCS_sensor_his_kinase"/>
</dbReference>
<dbReference type="PANTHER" id="PTHR45436:SF5">
    <property type="entry name" value="SENSOR HISTIDINE KINASE TRCS"/>
    <property type="match status" value="1"/>
</dbReference>
<evidence type="ECO:0000256" key="5">
    <source>
        <dbReference type="ARBA" id="ARBA00022679"/>
    </source>
</evidence>
<keyword evidence="4" id="KW-0597">Phosphoprotein</keyword>
<dbReference type="SUPFAM" id="SSF55874">
    <property type="entry name" value="ATPase domain of HSP90 chaperone/DNA topoisomerase II/histidine kinase"/>
    <property type="match status" value="1"/>
</dbReference>
<evidence type="ECO:0000256" key="6">
    <source>
        <dbReference type="ARBA" id="ARBA00022692"/>
    </source>
</evidence>
<dbReference type="InterPro" id="IPR003594">
    <property type="entry name" value="HATPase_dom"/>
</dbReference>
<dbReference type="Gene3D" id="3.30.565.10">
    <property type="entry name" value="Histidine kinase-like ATPase, C-terminal domain"/>
    <property type="match status" value="1"/>
</dbReference>
<evidence type="ECO:0000313" key="12">
    <source>
        <dbReference type="EMBL" id="SFV90951.1"/>
    </source>
</evidence>
<dbReference type="SUPFAM" id="SSF47384">
    <property type="entry name" value="Homodimeric domain of signal transducing histidine kinase"/>
    <property type="match status" value="1"/>
</dbReference>
<evidence type="ECO:0000256" key="7">
    <source>
        <dbReference type="ARBA" id="ARBA00022777"/>
    </source>
</evidence>
<feature type="domain" description="Histidine kinase" evidence="11">
    <location>
        <begin position="76"/>
        <end position="277"/>
    </location>
</feature>
<evidence type="ECO:0000256" key="3">
    <source>
        <dbReference type="ARBA" id="ARBA00012438"/>
    </source>
</evidence>
<dbReference type="GO" id="GO:0005886">
    <property type="term" value="C:plasma membrane"/>
    <property type="evidence" value="ECO:0007669"/>
    <property type="project" value="TreeGrafter"/>
</dbReference>
<evidence type="ECO:0000256" key="2">
    <source>
        <dbReference type="ARBA" id="ARBA00004370"/>
    </source>
</evidence>
<evidence type="ECO:0000256" key="8">
    <source>
        <dbReference type="ARBA" id="ARBA00022989"/>
    </source>
</evidence>
<dbReference type="InterPro" id="IPR003661">
    <property type="entry name" value="HisK_dim/P_dom"/>
</dbReference>
<evidence type="ECO:0000256" key="4">
    <source>
        <dbReference type="ARBA" id="ARBA00022553"/>
    </source>
</evidence>
<evidence type="ECO:0000256" key="9">
    <source>
        <dbReference type="ARBA" id="ARBA00023136"/>
    </source>
</evidence>
<evidence type="ECO:0000256" key="1">
    <source>
        <dbReference type="ARBA" id="ARBA00000085"/>
    </source>
</evidence>
<dbReference type="SMART" id="SM00387">
    <property type="entry name" value="HATPase_c"/>
    <property type="match status" value="1"/>
</dbReference>
<dbReference type="InterPro" id="IPR005467">
    <property type="entry name" value="His_kinase_dom"/>
</dbReference>
<feature type="transmembrane region" description="Helical" evidence="10">
    <location>
        <begin position="7"/>
        <end position="25"/>
    </location>
</feature>
<proteinExistence type="predicted"/>
<organism evidence="12">
    <name type="scientific">hydrothermal vent metagenome</name>
    <dbReference type="NCBI Taxonomy" id="652676"/>
    <lineage>
        <taxon>unclassified sequences</taxon>
        <taxon>metagenomes</taxon>
        <taxon>ecological metagenomes</taxon>
    </lineage>
</organism>
<dbReference type="PANTHER" id="PTHR45436">
    <property type="entry name" value="SENSOR HISTIDINE KINASE YKOH"/>
    <property type="match status" value="1"/>
</dbReference>
<accession>A0A1W1EAR7</accession>
<reference evidence="12" key="1">
    <citation type="submission" date="2016-10" db="EMBL/GenBank/DDBJ databases">
        <authorList>
            <person name="de Groot N.N."/>
        </authorList>
    </citation>
    <scope>NUCLEOTIDE SEQUENCE</scope>
</reference>
<dbReference type="AlphaFoldDB" id="A0A1W1EAR7"/>
<evidence type="ECO:0000256" key="10">
    <source>
        <dbReference type="SAM" id="Phobius"/>
    </source>
</evidence>